<dbReference type="GO" id="GO:0032259">
    <property type="term" value="P:methylation"/>
    <property type="evidence" value="ECO:0007669"/>
    <property type="project" value="UniProtKB-KW"/>
</dbReference>
<dbReference type="PROSITE" id="PS00092">
    <property type="entry name" value="N6_MTASE"/>
    <property type="match status" value="1"/>
</dbReference>
<dbReference type="RefSeq" id="WP_106999752.1">
    <property type="nucleotide sequence ID" value="NZ_PYLO01000001.1"/>
</dbReference>
<dbReference type="Gene3D" id="3.40.50.150">
    <property type="entry name" value="Vaccinia Virus protein VP39"/>
    <property type="match status" value="1"/>
</dbReference>
<evidence type="ECO:0000259" key="6">
    <source>
        <dbReference type="Pfam" id="PF07669"/>
    </source>
</evidence>
<dbReference type="InterPro" id="IPR047939">
    <property type="entry name" value="BREX_1_PglX"/>
</dbReference>
<dbReference type="PANTHER" id="PTHR33841:SF1">
    <property type="entry name" value="DNA METHYLTRANSFERASE A"/>
    <property type="match status" value="1"/>
</dbReference>
<dbReference type="EC" id="2.1.1.72" evidence="1"/>
<dbReference type="EMBL" id="PYLO01000001">
    <property type="protein sequence ID" value="PST38488.1"/>
    <property type="molecule type" value="Genomic_DNA"/>
</dbReference>
<organism evidence="7 8">
    <name type="scientific">Clostridium fessum</name>
    <dbReference type="NCBI Taxonomy" id="2126740"/>
    <lineage>
        <taxon>Bacteria</taxon>
        <taxon>Bacillati</taxon>
        <taxon>Bacillota</taxon>
        <taxon>Clostridia</taxon>
        <taxon>Eubacteriales</taxon>
        <taxon>Clostridiaceae</taxon>
        <taxon>Clostridium</taxon>
    </lineage>
</organism>
<dbReference type="NCBIfam" id="NF033452">
    <property type="entry name" value="BREX_1_MTaseX"/>
    <property type="match status" value="1"/>
</dbReference>
<protein>
    <recommendedName>
        <fullName evidence="1">site-specific DNA-methyltransferase (adenine-specific)</fullName>
        <ecNumber evidence="1">2.1.1.72</ecNumber>
    </recommendedName>
</protein>
<dbReference type="Proteomes" id="UP000241048">
    <property type="component" value="Unassembled WGS sequence"/>
</dbReference>
<dbReference type="InterPro" id="IPR050953">
    <property type="entry name" value="N4_N6_ade-DNA_methylase"/>
</dbReference>
<accession>A0A2T3FT78</accession>
<evidence type="ECO:0000256" key="1">
    <source>
        <dbReference type="ARBA" id="ARBA00011900"/>
    </source>
</evidence>
<dbReference type="GO" id="GO:0006304">
    <property type="term" value="P:DNA modification"/>
    <property type="evidence" value="ECO:0007669"/>
    <property type="project" value="InterPro"/>
</dbReference>
<name>A0A2T3FT78_9CLOT</name>
<evidence type="ECO:0000256" key="4">
    <source>
        <dbReference type="ARBA" id="ARBA00022691"/>
    </source>
</evidence>
<dbReference type="GO" id="GO:0009007">
    <property type="term" value="F:site-specific DNA-methyltransferase (adenine-specific) activity"/>
    <property type="evidence" value="ECO:0007669"/>
    <property type="project" value="UniProtKB-EC"/>
</dbReference>
<dbReference type="SUPFAM" id="SSF53335">
    <property type="entry name" value="S-adenosyl-L-methionine-dependent methyltransferases"/>
    <property type="match status" value="1"/>
</dbReference>
<dbReference type="PANTHER" id="PTHR33841">
    <property type="entry name" value="DNA METHYLTRANSFERASE YEEA-RELATED"/>
    <property type="match status" value="1"/>
</dbReference>
<comment type="catalytic activity">
    <reaction evidence="5">
        <text>a 2'-deoxyadenosine in DNA + S-adenosyl-L-methionine = an N(6)-methyl-2'-deoxyadenosine in DNA + S-adenosyl-L-homocysteine + H(+)</text>
        <dbReference type="Rhea" id="RHEA:15197"/>
        <dbReference type="Rhea" id="RHEA-COMP:12418"/>
        <dbReference type="Rhea" id="RHEA-COMP:12419"/>
        <dbReference type="ChEBI" id="CHEBI:15378"/>
        <dbReference type="ChEBI" id="CHEBI:57856"/>
        <dbReference type="ChEBI" id="CHEBI:59789"/>
        <dbReference type="ChEBI" id="CHEBI:90615"/>
        <dbReference type="ChEBI" id="CHEBI:90616"/>
        <dbReference type="EC" id="2.1.1.72"/>
    </reaction>
</comment>
<dbReference type="InterPro" id="IPR029063">
    <property type="entry name" value="SAM-dependent_MTases_sf"/>
</dbReference>
<gene>
    <name evidence="7" type="ORF">C7U56_00570</name>
</gene>
<keyword evidence="2 7" id="KW-0489">Methyltransferase</keyword>
<keyword evidence="4" id="KW-0949">S-adenosyl-L-methionine</keyword>
<proteinExistence type="predicted"/>
<sequence length="1148" mass="133064">MDKNAIKKFAVWARTELIARVSLKGVEYGITEDNIEDANADSVGGKVLTADEKKQRQALIAEINDKGYKQVMEEVAYTWFNRFSALRFMEVNGYLPSHVRVFTDEENNFKPQIITEAIHLDLDGLNMEKVYELKDAEKTEELYKYLLIVQCNALNKILPGMFQKIADYTELLLPDNLLREGSVIQQMIELIPEEDWKDAVQIIGWLYEAYNIEKNELVYNGNMSKSRISKDLLPAATTIFTPDWSVRYMVENSLGRLWLEGHPDVKEQLLPTEEEQSAYAAGNRDLEDAKWHYYLEEAEQEPEVQTQLAEIRKEYAALTPDQLKVIDPCSGSGHILAYMFDVLIKIYESYGYTTREAVASIVENNLYGLDIDDRAAQLAYFAVMMKARQYDRRFFSRGIQPHVYAIVESNHVDKFAMYYFCNGDMKLTATMDTIIKELHDAKEYGSILNITPQDWSALYDRFTEITEDINMSRETALRELLPLVQVAEALAQKYDVVVTNPPYLGSSRFSPKLDSFVKEHYPDVKTDFSMVMFKHSLRDLCKDKGYVSFITTTSWMFLSSFEKLREYVIDGYTFGSLVDFGTELFEGKVGHNPIVAWVNCKSNIKANMTAIRLVDYCYSKRDEKEAEFFNSQNLYVSNQNKFKMIPGSPIAYWWENFKIFSLPQVQDFYESAGRNKTHNNELYTRNWWEICDMDRWQPYANGGPFRRWEGNSLDVVDWSIAAKEFYASHGGLYNQKYCGKRGICWNLITSYKNGFRIKYKNYHYSSAAPTIIAKKENFDFWMLAFLNGIVASTILNMYNPTLNTTVGDILSLPVQFKKREQIEPIAEKNVELSQTDWDSFETSWDFQHHPLLRKVSTIAEAFEQWKTECDDRFNQLKTNEEELNRIFIDIYGLQDELTPEVEDKDVTVRKADLGRDIRSFISYAVGCMFGRYSLDVDGLAYAGGEWDASKYASFAADKDNIIPICDDEYFEDDMVGLFVEFVKTVYGADTLDENLKFIADALGGKGQPKDVIRNYFLSDFYSDHCKIYQKRPIYWLFDSGKKNGFKALIYMHRYQPDTIARIRTDYVHEQQARYRTAIADLEQRIANASTGERVKLNKKLTTLQAQDTEIRTYEEKIHHLADQMISIDLDDGVKKNYAIFQDVLAKIK</sequence>
<evidence type="ECO:0000256" key="2">
    <source>
        <dbReference type="ARBA" id="ARBA00022603"/>
    </source>
</evidence>
<feature type="domain" description="Type II methyltransferase M.TaqI-like" evidence="6">
    <location>
        <begin position="364"/>
        <end position="583"/>
    </location>
</feature>
<dbReference type="Pfam" id="PF07669">
    <property type="entry name" value="Eco57I"/>
    <property type="match status" value="1"/>
</dbReference>
<evidence type="ECO:0000313" key="7">
    <source>
        <dbReference type="EMBL" id="PST38488.1"/>
    </source>
</evidence>
<evidence type="ECO:0000256" key="5">
    <source>
        <dbReference type="ARBA" id="ARBA00047942"/>
    </source>
</evidence>
<comment type="caution">
    <text evidence="7">The sequence shown here is derived from an EMBL/GenBank/DDBJ whole genome shotgun (WGS) entry which is preliminary data.</text>
</comment>
<keyword evidence="8" id="KW-1185">Reference proteome</keyword>
<dbReference type="AlphaFoldDB" id="A0A2T3FT78"/>
<evidence type="ECO:0000313" key="8">
    <source>
        <dbReference type="Proteomes" id="UP000241048"/>
    </source>
</evidence>
<dbReference type="InterPro" id="IPR002052">
    <property type="entry name" value="DNA_methylase_N6_adenine_CS"/>
</dbReference>
<keyword evidence="3 7" id="KW-0808">Transferase</keyword>
<evidence type="ECO:0000256" key="3">
    <source>
        <dbReference type="ARBA" id="ARBA00022679"/>
    </source>
</evidence>
<reference evidence="7 8" key="1">
    <citation type="submission" date="2018-03" db="EMBL/GenBank/DDBJ databases">
        <title>Lachnoclostridium SNUG30386 gen.nov., sp.nov., isolated from human faeces.</title>
        <authorList>
            <person name="Seo B."/>
            <person name="Jeon K."/>
            <person name="Ko G."/>
        </authorList>
    </citation>
    <scope>NUCLEOTIDE SEQUENCE [LARGE SCALE GENOMIC DNA]</scope>
    <source>
        <strain evidence="7 8">SNUG30386</strain>
    </source>
</reference>
<dbReference type="InterPro" id="IPR011639">
    <property type="entry name" value="MethylTrfase_TaqI-like_dom"/>
</dbReference>
<dbReference type="GO" id="GO:0003676">
    <property type="term" value="F:nucleic acid binding"/>
    <property type="evidence" value="ECO:0007669"/>
    <property type="project" value="InterPro"/>
</dbReference>